<dbReference type="Proteomes" id="UP001151760">
    <property type="component" value="Unassembled WGS sequence"/>
</dbReference>
<gene>
    <name evidence="2" type="ORF">Tco_0843468</name>
</gene>
<proteinExistence type="predicted"/>
<protein>
    <recommendedName>
        <fullName evidence="4">Reverse transcriptase domain-containing protein</fullName>
    </recommendedName>
</protein>
<comment type="caution">
    <text evidence="2">The sequence shown here is derived from an EMBL/GenBank/DDBJ whole genome shotgun (WGS) entry which is preliminary data.</text>
</comment>
<evidence type="ECO:0000313" key="2">
    <source>
        <dbReference type="EMBL" id="GJT09006.1"/>
    </source>
</evidence>
<evidence type="ECO:0000256" key="1">
    <source>
        <dbReference type="SAM" id="Coils"/>
    </source>
</evidence>
<keyword evidence="3" id="KW-1185">Reference proteome</keyword>
<feature type="coiled-coil region" evidence="1">
    <location>
        <begin position="344"/>
        <end position="371"/>
    </location>
</feature>
<keyword evidence="1" id="KW-0175">Coiled coil</keyword>
<organism evidence="2 3">
    <name type="scientific">Tanacetum coccineum</name>
    <dbReference type="NCBI Taxonomy" id="301880"/>
    <lineage>
        <taxon>Eukaryota</taxon>
        <taxon>Viridiplantae</taxon>
        <taxon>Streptophyta</taxon>
        <taxon>Embryophyta</taxon>
        <taxon>Tracheophyta</taxon>
        <taxon>Spermatophyta</taxon>
        <taxon>Magnoliopsida</taxon>
        <taxon>eudicotyledons</taxon>
        <taxon>Gunneridae</taxon>
        <taxon>Pentapetalae</taxon>
        <taxon>asterids</taxon>
        <taxon>campanulids</taxon>
        <taxon>Asterales</taxon>
        <taxon>Asteraceae</taxon>
        <taxon>Asteroideae</taxon>
        <taxon>Anthemideae</taxon>
        <taxon>Anthemidinae</taxon>
        <taxon>Tanacetum</taxon>
    </lineage>
</organism>
<sequence length="399" mass="45900">MLRGGCLADGQERTQNSLDEDKSVCLGRGGALEKVISISNVEVYELPNILWAHRTMLKTINGETPFSLTYGSEAVIPAEEGDDGDFVYRRNAASRVENQGMLGLNWEGPYRVVESYDNGSHKLATMNDYEEWLDKSIPTNQLVIKEYLVKVNKRRALWSLNEDILKINDSDYQYAVSIKKIRRIRARTHQRPRRKQDQYAVSREDQYAVLEIKHFKTLSLNESISPYDLFSNQEEYSEEEVAELMVETMEQYMSKTRADYGSGVARPKIEEKDSFELKGQFLKELRDNTFSGSDHKDANKHIEKVLEIVDLFHIPNITVDQVMLRAFPMSLTRAAKQVKSASTNKVYSDALTRLIKKVKKLEKTIKTSQARRRSRVILSDDEASLRILIQTGEEMIERN</sequence>
<reference evidence="2" key="1">
    <citation type="journal article" date="2022" name="Int. J. Mol. Sci.">
        <title>Draft Genome of Tanacetum Coccineum: Genomic Comparison of Closely Related Tanacetum-Family Plants.</title>
        <authorList>
            <person name="Yamashiro T."/>
            <person name="Shiraishi A."/>
            <person name="Nakayama K."/>
            <person name="Satake H."/>
        </authorList>
    </citation>
    <scope>NUCLEOTIDE SEQUENCE</scope>
</reference>
<name>A0ABQ5B279_9ASTR</name>
<evidence type="ECO:0008006" key="4">
    <source>
        <dbReference type="Google" id="ProtNLM"/>
    </source>
</evidence>
<evidence type="ECO:0000313" key="3">
    <source>
        <dbReference type="Proteomes" id="UP001151760"/>
    </source>
</evidence>
<dbReference type="EMBL" id="BQNB010012875">
    <property type="protein sequence ID" value="GJT09006.1"/>
    <property type="molecule type" value="Genomic_DNA"/>
</dbReference>
<accession>A0ABQ5B279</accession>
<reference evidence="2" key="2">
    <citation type="submission" date="2022-01" db="EMBL/GenBank/DDBJ databases">
        <authorList>
            <person name="Yamashiro T."/>
            <person name="Shiraishi A."/>
            <person name="Satake H."/>
            <person name="Nakayama K."/>
        </authorList>
    </citation>
    <scope>NUCLEOTIDE SEQUENCE</scope>
</reference>